<accession>A0A450TU76</accession>
<evidence type="ECO:0000313" key="1">
    <source>
        <dbReference type="EMBL" id="VFJ72305.1"/>
    </source>
</evidence>
<gene>
    <name evidence="1" type="ORF">BECKFM1743A_GA0114220_106382</name>
</gene>
<sequence>MMRRSWIKSTEEIPLVRQCELAMVTRSTVYAACEPVKVDEDELLLCRLIDEEYTKRPFYGTRRMVVFLRWSQYQPRSSPTPGLSLPIAWIGGGSPESSMEY</sequence>
<name>A0A450TU76_9GAMM</name>
<reference evidence="1" key="1">
    <citation type="submission" date="2019-02" db="EMBL/GenBank/DDBJ databases">
        <authorList>
            <person name="Gruber-Vodicka R. H."/>
            <person name="Seah K. B. B."/>
        </authorList>
    </citation>
    <scope>NUCLEOTIDE SEQUENCE</scope>
    <source>
        <strain evidence="1">BECK_BZ163</strain>
    </source>
</reference>
<dbReference type="AlphaFoldDB" id="A0A450TU76"/>
<proteinExistence type="predicted"/>
<dbReference type="EMBL" id="CAADEZ010000638">
    <property type="protein sequence ID" value="VFJ72305.1"/>
    <property type="molecule type" value="Genomic_DNA"/>
</dbReference>
<organism evidence="1">
    <name type="scientific">Candidatus Kentrum sp. FM</name>
    <dbReference type="NCBI Taxonomy" id="2126340"/>
    <lineage>
        <taxon>Bacteria</taxon>
        <taxon>Pseudomonadati</taxon>
        <taxon>Pseudomonadota</taxon>
        <taxon>Gammaproteobacteria</taxon>
        <taxon>Candidatus Kentrum</taxon>
    </lineage>
</organism>
<protein>
    <submittedName>
        <fullName evidence="1">Putative transposase</fullName>
    </submittedName>
</protein>